<feature type="active site" description="Charge relay system" evidence="5">
    <location>
        <position position="147"/>
    </location>
</feature>
<comment type="similarity">
    <text evidence="1 5">Belongs to the peptidase S8 family.</text>
</comment>
<evidence type="ECO:0000313" key="8">
    <source>
        <dbReference type="EMBL" id="TNC24388.1"/>
    </source>
</evidence>
<comment type="caution">
    <text evidence="8">The sequence shown here is derived from an EMBL/GenBank/DDBJ whole genome shotgun (WGS) entry which is preliminary data.</text>
</comment>
<evidence type="ECO:0000256" key="6">
    <source>
        <dbReference type="SAM" id="SignalP"/>
    </source>
</evidence>
<evidence type="ECO:0000256" key="4">
    <source>
        <dbReference type="ARBA" id="ARBA00022825"/>
    </source>
</evidence>
<dbReference type="PANTHER" id="PTHR43806">
    <property type="entry name" value="PEPTIDASE S8"/>
    <property type="match status" value="1"/>
</dbReference>
<dbReference type="Pfam" id="PF00082">
    <property type="entry name" value="Peptidase_S8"/>
    <property type="match status" value="1"/>
</dbReference>
<dbReference type="SUPFAM" id="SSF52743">
    <property type="entry name" value="Subtilisin-like"/>
    <property type="match status" value="1"/>
</dbReference>
<dbReference type="InterPro" id="IPR050131">
    <property type="entry name" value="Peptidase_S8_subtilisin-like"/>
</dbReference>
<dbReference type="GO" id="GO:0004252">
    <property type="term" value="F:serine-type endopeptidase activity"/>
    <property type="evidence" value="ECO:0007669"/>
    <property type="project" value="UniProtKB-UniRule"/>
</dbReference>
<dbReference type="OrthoDB" id="9813435at2"/>
<keyword evidence="9" id="KW-1185">Reference proteome</keyword>
<dbReference type="GO" id="GO:0006508">
    <property type="term" value="P:proteolysis"/>
    <property type="evidence" value="ECO:0007669"/>
    <property type="project" value="UniProtKB-KW"/>
</dbReference>
<evidence type="ECO:0000256" key="2">
    <source>
        <dbReference type="ARBA" id="ARBA00022670"/>
    </source>
</evidence>
<evidence type="ECO:0000259" key="7">
    <source>
        <dbReference type="Pfam" id="PF00082"/>
    </source>
</evidence>
<evidence type="ECO:0000256" key="3">
    <source>
        <dbReference type="ARBA" id="ARBA00022801"/>
    </source>
</evidence>
<dbReference type="PANTHER" id="PTHR43806:SF11">
    <property type="entry name" value="CEREVISIN-RELATED"/>
    <property type="match status" value="1"/>
</dbReference>
<dbReference type="InterPro" id="IPR000209">
    <property type="entry name" value="Peptidase_S8/S53_dom"/>
</dbReference>
<evidence type="ECO:0000313" key="9">
    <source>
        <dbReference type="Proteomes" id="UP000305546"/>
    </source>
</evidence>
<evidence type="ECO:0000256" key="1">
    <source>
        <dbReference type="ARBA" id="ARBA00011073"/>
    </source>
</evidence>
<keyword evidence="3 5" id="KW-0378">Hydrolase</keyword>
<dbReference type="InterPro" id="IPR022398">
    <property type="entry name" value="Peptidase_S8_His-AS"/>
</dbReference>
<dbReference type="InterPro" id="IPR036852">
    <property type="entry name" value="Peptidase_S8/S53_dom_sf"/>
</dbReference>
<feature type="chain" id="PRO_5022937268" evidence="6">
    <location>
        <begin position="28"/>
        <end position="454"/>
    </location>
</feature>
<feature type="active site" description="Charge relay system" evidence="5">
    <location>
        <position position="373"/>
    </location>
</feature>
<feature type="active site" description="Charge relay system" evidence="5">
    <location>
        <position position="188"/>
    </location>
</feature>
<dbReference type="PROSITE" id="PS51892">
    <property type="entry name" value="SUBTILASE"/>
    <property type="match status" value="1"/>
</dbReference>
<name>A0A5C4LYY1_9PSEU</name>
<feature type="signal peptide" evidence="6">
    <location>
        <begin position="1"/>
        <end position="27"/>
    </location>
</feature>
<keyword evidence="2 5" id="KW-0645">Protease</keyword>
<organism evidence="8 9">
    <name type="scientific">Amycolatopsis alkalitolerans</name>
    <dbReference type="NCBI Taxonomy" id="2547244"/>
    <lineage>
        <taxon>Bacteria</taxon>
        <taxon>Bacillati</taxon>
        <taxon>Actinomycetota</taxon>
        <taxon>Actinomycetes</taxon>
        <taxon>Pseudonocardiales</taxon>
        <taxon>Pseudonocardiaceae</taxon>
        <taxon>Amycolatopsis</taxon>
    </lineage>
</organism>
<dbReference type="PROSITE" id="PS00137">
    <property type="entry name" value="SUBTILASE_HIS"/>
    <property type="match status" value="1"/>
</dbReference>
<accession>A0A5C4LYY1</accession>
<feature type="domain" description="Peptidase S8/S53" evidence="7">
    <location>
        <begin position="139"/>
        <end position="440"/>
    </location>
</feature>
<keyword evidence="6" id="KW-0732">Signal</keyword>
<gene>
    <name evidence="8" type="ORF">FG385_18375</name>
</gene>
<proteinExistence type="inferred from homology"/>
<dbReference type="PROSITE" id="PS00136">
    <property type="entry name" value="SUBTILASE_ASP"/>
    <property type="match status" value="1"/>
</dbReference>
<dbReference type="RefSeq" id="WP_139097987.1">
    <property type="nucleotide sequence ID" value="NZ_VDFW01000015.1"/>
</dbReference>
<dbReference type="Proteomes" id="UP000305546">
    <property type="component" value="Unassembled WGS sequence"/>
</dbReference>
<dbReference type="AlphaFoldDB" id="A0A5C4LYY1"/>
<keyword evidence="4 5" id="KW-0720">Serine protease</keyword>
<dbReference type="PRINTS" id="PR00723">
    <property type="entry name" value="SUBTILISIN"/>
</dbReference>
<dbReference type="Gene3D" id="3.40.50.200">
    <property type="entry name" value="Peptidase S8/S53 domain"/>
    <property type="match status" value="1"/>
</dbReference>
<evidence type="ECO:0000256" key="5">
    <source>
        <dbReference type="PROSITE-ProRule" id="PRU01240"/>
    </source>
</evidence>
<dbReference type="InterPro" id="IPR023827">
    <property type="entry name" value="Peptidase_S8_Asp-AS"/>
</dbReference>
<protein>
    <submittedName>
        <fullName evidence="8">Serine protease</fullName>
    </submittedName>
</protein>
<dbReference type="InterPro" id="IPR015500">
    <property type="entry name" value="Peptidase_S8_subtilisin-rel"/>
</dbReference>
<sequence length="454" mass="45275">MSGLGRSLALGACALVLAAAPAPAAYADQGCGDNGRTVRYLVVLDRGTPEQEADGQVTAACGQTAIYYPQLSVGVVTSTDPDFAEEFGPGRTFSAQELRRGKTRLPAARLTAHQISGANLAGEQWGLNAVGAGGFHGDAGVVVGVLDSGIDATHPDLAGAIDARDSAGCLTGAPDRSADAWGATASAHGTHVAGIIAAADDGEGTTGVAPGVRVASVKVIDDDGYVAPEAAVCGLMWAAARHLPVVNTSFDVNPWGGSCAPREGYAVVHEAIARAVEYATSHGTLDVAAATNEAVNLTPSPRSGVSPGSSDCEELPAALRDAVTVSAVGPDQVKAGYSSYGLGVVDLAAPGGDRGDCVVSTVPGGYAPMCGTSMAASHVAGVAALVVSAHPGISVRGLRAALYQGARPMPCPDDYDLDGDGHQDAFCAGYTGYNGFYGHGMVDADGALTAAAGA</sequence>
<reference evidence="8 9" key="1">
    <citation type="submission" date="2019-06" db="EMBL/GenBank/DDBJ databases">
        <title>Amycolatopsis alkalitolerans sp. nov., isolated from Gastrodia elata Blume.</title>
        <authorList>
            <person name="Narsing Rao M.P."/>
            <person name="Li W.J."/>
        </authorList>
    </citation>
    <scope>NUCLEOTIDE SEQUENCE [LARGE SCALE GENOMIC DNA]</scope>
    <source>
        <strain evidence="8 9">SYSUP0005</strain>
    </source>
</reference>
<dbReference type="EMBL" id="VDFW01000015">
    <property type="protein sequence ID" value="TNC24388.1"/>
    <property type="molecule type" value="Genomic_DNA"/>
</dbReference>